<dbReference type="AlphaFoldDB" id="A0A1Y1JXP4"/>
<reference evidence="5" key="1">
    <citation type="journal article" date="2016" name="Sci. Rep.">
        <title>Molecular characterization of firefly nuptial gifts: a multi-omics approach sheds light on postcopulatory sexual selection.</title>
        <authorList>
            <person name="Al-Wathiqui N."/>
            <person name="Fallon T.R."/>
            <person name="South A."/>
            <person name="Weng J.K."/>
            <person name="Lewis S.M."/>
        </authorList>
    </citation>
    <scope>NUCLEOTIDE SEQUENCE</scope>
</reference>
<accession>A0A1Y1JXP4</accession>
<comment type="similarity">
    <text evidence="1">Belongs to the COQ10 family.</text>
</comment>
<evidence type="ECO:0000313" key="5">
    <source>
        <dbReference type="EMBL" id="JAV51796.1"/>
    </source>
</evidence>
<evidence type="ECO:0000259" key="4">
    <source>
        <dbReference type="Pfam" id="PF03364"/>
    </source>
</evidence>
<dbReference type="InterPro" id="IPR023393">
    <property type="entry name" value="START-like_dom_sf"/>
</dbReference>
<dbReference type="InterPro" id="IPR044996">
    <property type="entry name" value="COQ10-like"/>
</dbReference>
<evidence type="ECO:0000256" key="3">
    <source>
        <dbReference type="ARBA" id="ARBA00024947"/>
    </source>
</evidence>
<dbReference type="PANTHER" id="PTHR12901:SF10">
    <property type="entry name" value="COENZYME Q-BINDING PROTEIN COQ10, MITOCHONDRIAL"/>
    <property type="match status" value="1"/>
</dbReference>
<dbReference type="Pfam" id="PF03364">
    <property type="entry name" value="Polyketide_cyc"/>
    <property type="match status" value="1"/>
</dbReference>
<organism evidence="5">
    <name type="scientific">Photinus pyralis</name>
    <name type="common">Common eastern firefly</name>
    <name type="synonym">Lampyris pyralis</name>
    <dbReference type="NCBI Taxonomy" id="7054"/>
    <lineage>
        <taxon>Eukaryota</taxon>
        <taxon>Metazoa</taxon>
        <taxon>Ecdysozoa</taxon>
        <taxon>Arthropoda</taxon>
        <taxon>Hexapoda</taxon>
        <taxon>Insecta</taxon>
        <taxon>Pterygota</taxon>
        <taxon>Neoptera</taxon>
        <taxon>Endopterygota</taxon>
        <taxon>Coleoptera</taxon>
        <taxon>Polyphaga</taxon>
        <taxon>Elateriformia</taxon>
        <taxon>Elateroidea</taxon>
        <taxon>Lampyridae</taxon>
        <taxon>Lampyrinae</taxon>
        <taxon>Photinus</taxon>
    </lineage>
</organism>
<dbReference type="GO" id="GO:0045333">
    <property type="term" value="P:cellular respiration"/>
    <property type="evidence" value="ECO:0007669"/>
    <property type="project" value="InterPro"/>
</dbReference>
<evidence type="ECO:0000256" key="2">
    <source>
        <dbReference type="ARBA" id="ARBA00011814"/>
    </source>
</evidence>
<comment type="subunit">
    <text evidence="2">Interacts with coenzyme Q.</text>
</comment>
<dbReference type="GO" id="GO:0048039">
    <property type="term" value="F:ubiquinone binding"/>
    <property type="evidence" value="ECO:0007669"/>
    <property type="project" value="InterPro"/>
</dbReference>
<dbReference type="Gene3D" id="3.30.530.20">
    <property type="match status" value="1"/>
</dbReference>
<sequence length="212" mass="24526">MQCKKSFRNVRYSLTKIRCFRLVNNAKTIISGLLQKEAVSRKEACRVVRMCSLIMGTSSTSRYSPEQMYNVVTDVENYKYFLPFCKKSDVLSRSSSNLRAYLEIGFPPIVESYVSEVTLNRPNYTKAVCRDGKLFHYLVTYWKFSPGLRSNPYSSIVDFSVDFEFRSVLHSNLAHMFFDKLVQQMEGAFLVEAKRRYGQETLPSHVLSIPKS</sequence>
<evidence type="ECO:0000256" key="1">
    <source>
        <dbReference type="ARBA" id="ARBA00006885"/>
    </source>
</evidence>
<dbReference type="PANTHER" id="PTHR12901">
    <property type="entry name" value="SPERM PROTEIN HOMOLOG"/>
    <property type="match status" value="1"/>
</dbReference>
<dbReference type="CDD" id="cd07813">
    <property type="entry name" value="COQ10p_like"/>
    <property type="match status" value="1"/>
</dbReference>
<name>A0A1Y1JXP4_PHOPY</name>
<dbReference type="InterPro" id="IPR005031">
    <property type="entry name" value="COQ10_START"/>
</dbReference>
<proteinExistence type="inferred from homology"/>
<comment type="function">
    <text evidence="3">Required for the function of coenzyme Q in the respiratory chain. May serve as a chaperone or may be involved in the transport of Q6 from its site of synthesis to the catalytic sites of the respiratory complexes.</text>
</comment>
<feature type="domain" description="Coenzyme Q-binding protein COQ10 START" evidence="4">
    <location>
        <begin position="63"/>
        <end position="189"/>
    </location>
</feature>
<protein>
    <recommendedName>
        <fullName evidence="4">Coenzyme Q-binding protein COQ10 START domain-containing protein</fullName>
    </recommendedName>
</protein>
<dbReference type="GO" id="GO:0005739">
    <property type="term" value="C:mitochondrion"/>
    <property type="evidence" value="ECO:0007669"/>
    <property type="project" value="TreeGrafter"/>
</dbReference>
<dbReference type="EMBL" id="GEZM01102783">
    <property type="protein sequence ID" value="JAV51796.1"/>
    <property type="molecule type" value="Transcribed_RNA"/>
</dbReference>
<dbReference type="SUPFAM" id="SSF55961">
    <property type="entry name" value="Bet v1-like"/>
    <property type="match status" value="1"/>
</dbReference>